<dbReference type="Pfam" id="PF00777">
    <property type="entry name" value="Glyco_transf_29"/>
    <property type="match status" value="1"/>
</dbReference>
<organism evidence="17 18">
    <name type="scientific">Albula glossodonta</name>
    <name type="common">roundjaw bonefish</name>
    <dbReference type="NCBI Taxonomy" id="121402"/>
    <lineage>
        <taxon>Eukaryota</taxon>
        <taxon>Metazoa</taxon>
        <taxon>Chordata</taxon>
        <taxon>Craniata</taxon>
        <taxon>Vertebrata</taxon>
        <taxon>Euteleostomi</taxon>
        <taxon>Actinopterygii</taxon>
        <taxon>Neopterygii</taxon>
        <taxon>Teleostei</taxon>
        <taxon>Albuliformes</taxon>
        <taxon>Albulidae</taxon>
        <taxon>Albula</taxon>
    </lineage>
</organism>
<dbReference type="GO" id="GO:0001665">
    <property type="term" value="F:alpha-N-acetylgalactosaminide alpha-2,6-sialyltransferase activity"/>
    <property type="evidence" value="ECO:0007669"/>
    <property type="project" value="UniProtKB-EC"/>
</dbReference>
<evidence type="ECO:0000256" key="7">
    <source>
        <dbReference type="ARBA" id="ARBA00022968"/>
    </source>
</evidence>
<evidence type="ECO:0000256" key="4">
    <source>
        <dbReference type="ARBA" id="ARBA00022676"/>
    </source>
</evidence>
<evidence type="ECO:0000313" key="18">
    <source>
        <dbReference type="Proteomes" id="UP000824540"/>
    </source>
</evidence>
<comment type="catalytic activity">
    <reaction evidence="16">
        <text>a 3-O-[N-acetyl-alpha-D-galactosaminyl]-L-threonyl-[protein] + CMP-N-acetyl-beta-neuraminate = a 3-O-[N-acetyl-alpha-neuraminosyl-(2-&gt;6)-N-acetyl-alpha-D-galactosaminyl]-L-threonyl-[protein] + CMP + H(+)</text>
        <dbReference type="Rhea" id="RHEA:81643"/>
        <dbReference type="Rhea" id="RHEA-COMP:11689"/>
        <dbReference type="Rhea" id="RHEA-COMP:19720"/>
        <dbReference type="ChEBI" id="CHEBI:15378"/>
        <dbReference type="ChEBI" id="CHEBI:57812"/>
        <dbReference type="ChEBI" id="CHEBI:60377"/>
        <dbReference type="ChEBI" id="CHEBI:87075"/>
        <dbReference type="ChEBI" id="CHEBI:231970"/>
    </reaction>
    <physiologicalReaction direction="left-to-right" evidence="16">
        <dbReference type="Rhea" id="RHEA:81644"/>
    </physiologicalReaction>
</comment>
<gene>
    <name evidence="17" type="ORF">JZ751_013113</name>
</gene>
<keyword evidence="18" id="KW-1185">Reference proteome</keyword>
<evidence type="ECO:0000256" key="13">
    <source>
        <dbReference type="ARBA" id="ARBA00036348"/>
    </source>
</evidence>
<protein>
    <recommendedName>
        <fullName evidence="14">alpha-N-acetylgalactosaminide alpha-2,6-sialyltransferase</fullName>
        <ecNumber evidence="14">2.4.3.3</ecNumber>
    </recommendedName>
</protein>
<evidence type="ECO:0000256" key="6">
    <source>
        <dbReference type="ARBA" id="ARBA00022692"/>
    </source>
</evidence>
<evidence type="ECO:0000256" key="14">
    <source>
        <dbReference type="ARBA" id="ARBA00039109"/>
    </source>
</evidence>
<keyword evidence="11" id="KW-1015">Disulfide bond</keyword>
<comment type="pathway">
    <text evidence="2">Protein modification; protein glycosylation.</text>
</comment>
<evidence type="ECO:0000256" key="3">
    <source>
        <dbReference type="ARBA" id="ARBA00006003"/>
    </source>
</evidence>
<evidence type="ECO:0000256" key="15">
    <source>
        <dbReference type="ARBA" id="ARBA00050664"/>
    </source>
</evidence>
<keyword evidence="9" id="KW-0333">Golgi apparatus</keyword>
<dbReference type="InterPro" id="IPR038578">
    <property type="entry name" value="GT29-like_sf"/>
</dbReference>
<evidence type="ECO:0000256" key="9">
    <source>
        <dbReference type="ARBA" id="ARBA00023034"/>
    </source>
</evidence>
<evidence type="ECO:0000256" key="10">
    <source>
        <dbReference type="ARBA" id="ARBA00023136"/>
    </source>
</evidence>
<keyword evidence="5" id="KW-0808">Transferase</keyword>
<evidence type="ECO:0000256" key="5">
    <source>
        <dbReference type="ARBA" id="ARBA00022679"/>
    </source>
</evidence>
<dbReference type="GO" id="GO:0000139">
    <property type="term" value="C:Golgi membrane"/>
    <property type="evidence" value="ECO:0007669"/>
    <property type="project" value="UniProtKB-SubCell"/>
</dbReference>
<dbReference type="InterPro" id="IPR001675">
    <property type="entry name" value="Glyco_trans_29"/>
</dbReference>
<dbReference type="EMBL" id="JAFBMS010000022">
    <property type="protein sequence ID" value="KAG9343735.1"/>
    <property type="molecule type" value="Genomic_DNA"/>
</dbReference>
<accession>A0A8T2NTR0</accession>
<dbReference type="GO" id="GO:0006493">
    <property type="term" value="P:protein O-linked glycosylation"/>
    <property type="evidence" value="ECO:0007669"/>
    <property type="project" value="TreeGrafter"/>
</dbReference>
<keyword evidence="8" id="KW-1133">Transmembrane helix</keyword>
<keyword evidence="6" id="KW-0812">Transmembrane</keyword>
<evidence type="ECO:0000313" key="17">
    <source>
        <dbReference type="EMBL" id="KAG9343735.1"/>
    </source>
</evidence>
<proteinExistence type="inferred from homology"/>
<evidence type="ECO:0000256" key="12">
    <source>
        <dbReference type="ARBA" id="ARBA00023180"/>
    </source>
</evidence>
<dbReference type="PANTHER" id="PTHR45941">
    <property type="entry name" value="ALPHA-N-ACETYLGALACTOSAMINIDE ALPHA-2,6-SIALYLTRANSFERASE 2-LIKE-RELATED"/>
    <property type="match status" value="1"/>
</dbReference>
<comment type="similarity">
    <text evidence="3">Belongs to the glycosyltransferase 29 family.</text>
</comment>
<comment type="subcellular location">
    <subcellularLocation>
        <location evidence="1">Golgi apparatus membrane</location>
        <topology evidence="1">Single-pass type II membrane protein</topology>
    </subcellularLocation>
</comment>
<keyword evidence="7" id="KW-0735">Signal-anchor</keyword>
<evidence type="ECO:0000256" key="1">
    <source>
        <dbReference type="ARBA" id="ARBA00004323"/>
    </source>
</evidence>
<dbReference type="EC" id="2.4.3.3" evidence="14"/>
<dbReference type="Gene3D" id="3.90.1480.20">
    <property type="entry name" value="Glycosyl transferase family 29"/>
    <property type="match status" value="1"/>
</dbReference>
<dbReference type="PANTHER" id="PTHR45941:SF5">
    <property type="entry name" value="ALPHA-N-ACETYLGALACTOSAMINIDE ALPHA-2,6-SIALYLTRANSFERASE 2"/>
    <property type="match status" value="1"/>
</dbReference>
<keyword evidence="12" id="KW-0325">Glycoprotein</keyword>
<dbReference type="OrthoDB" id="10264956at2759"/>
<sequence>MVVLHRDQSDYDCLTARHRKDSQAWVGRRTVPPAPRPIKTLRAESLLLLAFIYGHYDLDFIYSDGRVIQARPVTVSYGSIPLFREAVEHTTAAPELVRSCSLIQTVQKDPTLQQRFNFSVPVLQWAGHLSPQEWQRLQLLRAPYGWRDLPWDVVNSTLALLSDPQNGQLFERVRQRACIRCAVVGNGGILKGAGQGRAIDGHDFVFRVNGAVTKGFEEDVGTKTSFYGFTTNTMKNSLLSYRNVGFHRVPQGQGVRYIFIPSDIRDYRMLAAAILGVPVNSGDDRGDRPSVYFGQNPTVDQFKMLHPDFITYVKDRFLKSPLLRMMYGHLYMPSTGALMLLTALHTCDQVSAYGFITDNYKDFSDHYFDAVKKPLVFYANHDMQMEARVWEHLHARKVLWLYKRPSKE</sequence>
<evidence type="ECO:0000256" key="16">
    <source>
        <dbReference type="ARBA" id="ARBA00052285"/>
    </source>
</evidence>
<dbReference type="AlphaFoldDB" id="A0A8T2NTR0"/>
<comment type="catalytic activity">
    <reaction evidence="15">
        <text>a 3-O-[N-acetyl-alpha-neuraminyl-(2-&gt;3)-beta-D-galactosyl-(1-&gt;3)-N-acetyl-alpha-D-galactosaminyl]-L-threonyl-[protein] + CMP-N-acetyl-beta-neuraminate = a 3-O-{alpha-Neu5Ac-(2-&gt;3)-beta-D-Gal-(1-&gt;3)-[alpha-Neu5Ac-(2-&gt;6)]-alpha-D-GalNAc}-L-threonyl-[protein] + CMP + H(+)</text>
        <dbReference type="Rhea" id="RHEA:81659"/>
        <dbReference type="Rhea" id="RHEA-COMP:14417"/>
        <dbReference type="Rhea" id="RHEA-COMP:16763"/>
        <dbReference type="ChEBI" id="CHEBI:15378"/>
        <dbReference type="ChEBI" id="CHEBI:57812"/>
        <dbReference type="ChEBI" id="CHEBI:60377"/>
        <dbReference type="ChEBI" id="CHEBI:139598"/>
        <dbReference type="ChEBI" id="CHEBI:156398"/>
    </reaction>
    <physiologicalReaction direction="left-to-right" evidence="15">
        <dbReference type="Rhea" id="RHEA:81660"/>
    </physiologicalReaction>
</comment>
<name>A0A8T2NTR0_9TELE</name>
<keyword evidence="4" id="KW-0328">Glycosyltransferase</keyword>
<comment type="caution">
    <text evidence="17">The sequence shown here is derived from an EMBL/GenBank/DDBJ whole genome shotgun (WGS) entry which is preliminary data.</text>
</comment>
<keyword evidence="10" id="KW-0472">Membrane</keyword>
<reference evidence="17" key="1">
    <citation type="thesis" date="2021" institute="BYU ScholarsArchive" country="Provo, UT, USA">
        <title>Applications of and Algorithms for Genome Assembly and Genomic Analyses with an Emphasis on Marine Teleosts.</title>
        <authorList>
            <person name="Pickett B.D."/>
        </authorList>
    </citation>
    <scope>NUCLEOTIDE SEQUENCE</scope>
    <source>
        <strain evidence="17">HI-2016</strain>
    </source>
</reference>
<dbReference type="FunFam" id="3.90.1480.20:FF:000015">
    <property type="entry name" value="Lactosylceramide alpha-2,3-sialyltransferase"/>
    <property type="match status" value="1"/>
</dbReference>
<dbReference type="Proteomes" id="UP000824540">
    <property type="component" value="Unassembled WGS sequence"/>
</dbReference>
<evidence type="ECO:0000256" key="11">
    <source>
        <dbReference type="ARBA" id="ARBA00023157"/>
    </source>
</evidence>
<evidence type="ECO:0000256" key="2">
    <source>
        <dbReference type="ARBA" id="ARBA00004922"/>
    </source>
</evidence>
<comment type="catalytic activity">
    <reaction evidence="13">
        <text>a beta-D-galactosyl-(1-&gt;3)-N-acetyl-alpha-D-galactosaminyl derivative + CMP-N-acetyl-beta-neuraminate = a beta-D-galactosyl-(1-&gt;3)-[N-acetyl-alpha-neuraminyl-(2-&gt;6)]-N-acetyl-alpha-D-galactosaminyl derivative + CMP + H(+)</text>
        <dbReference type="Rhea" id="RHEA:11136"/>
        <dbReference type="ChEBI" id="CHEBI:15378"/>
        <dbReference type="ChEBI" id="CHEBI:57812"/>
        <dbReference type="ChEBI" id="CHEBI:60377"/>
        <dbReference type="ChEBI" id="CHEBI:133470"/>
        <dbReference type="ChEBI" id="CHEBI:140764"/>
        <dbReference type="EC" id="2.4.3.3"/>
    </reaction>
    <physiologicalReaction direction="left-to-right" evidence="13">
        <dbReference type="Rhea" id="RHEA:11137"/>
    </physiologicalReaction>
</comment>
<evidence type="ECO:0000256" key="8">
    <source>
        <dbReference type="ARBA" id="ARBA00022989"/>
    </source>
</evidence>